<dbReference type="GO" id="GO:0032259">
    <property type="term" value="P:methylation"/>
    <property type="evidence" value="ECO:0007669"/>
    <property type="project" value="UniProtKB-KW"/>
</dbReference>
<evidence type="ECO:0000256" key="2">
    <source>
        <dbReference type="ARBA" id="ARBA00022679"/>
    </source>
</evidence>
<dbReference type="SUPFAM" id="SSF53335">
    <property type="entry name" value="S-adenosyl-L-methionine-dependent methyltransferases"/>
    <property type="match status" value="1"/>
</dbReference>
<evidence type="ECO:0000256" key="3">
    <source>
        <dbReference type="ARBA" id="ARBA00022691"/>
    </source>
</evidence>
<dbReference type="CDD" id="cd02440">
    <property type="entry name" value="AdoMet_MTases"/>
    <property type="match status" value="1"/>
</dbReference>
<reference evidence="6 7" key="1">
    <citation type="journal article" date="2018" name="Evol. Lett.">
        <title>Horizontal gene cluster transfer increased hallucinogenic mushroom diversity.</title>
        <authorList>
            <person name="Reynolds H.T."/>
            <person name="Vijayakumar V."/>
            <person name="Gluck-Thaler E."/>
            <person name="Korotkin H.B."/>
            <person name="Matheny P.B."/>
            <person name="Slot J.C."/>
        </authorList>
    </citation>
    <scope>NUCLEOTIDE SEQUENCE [LARGE SCALE GENOMIC DNA]</scope>
    <source>
        <strain evidence="6 7">2631</strain>
    </source>
</reference>
<feature type="compositionally biased region" description="Polar residues" evidence="4">
    <location>
        <begin position="1"/>
        <end position="18"/>
    </location>
</feature>
<dbReference type="AlphaFoldDB" id="A0A409X4P7"/>
<feature type="region of interest" description="Disordered" evidence="4">
    <location>
        <begin position="1"/>
        <end position="48"/>
    </location>
</feature>
<keyword evidence="1" id="KW-0489">Methyltransferase</keyword>
<dbReference type="InterPro" id="IPR029063">
    <property type="entry name" value="SAM-dependent_MTases_sf"/>
</dbReference>
<evidence type="ECO:0000256" key="1">
    <source>
        <dbReference type="ARBA" id="ARBA00022603"/>
    </source>
</evidence>
<comment type="caution">
    <text evidence="6">The sequence shown here is derived from an EMBL/GenBank/DDBJ whole genome shotgun (WGS) entry which is preliminary data.</text>
</comment>
<sequence length="345" mass="38500">MSSSTDPSHQHSNGNNGFDAQPASNGSEGSDSDHGDDTSSVVELEPDDFPGYFSERDGRLFHAGSSPYPLPVDAPEQQRFALEHDLLRRFLQANYVGPVAELFSDPGRNMALDLCTGTGTWVMEMAQEFPQVRFRAFDIVPIATRYPFENVQFEVDDVNNHLRWNNATFDLVHARIIAMAVRDYPQVLQEVARVLRPGGLFLSLEWSPYPTLDPSIQQDPVTYAPASTRFHDAINRALLDRQGLRPIAGQVHTLLADAGVFQEISSTPYHIPIGAWSTDPFLRNIGATCRDINEIYTSSVKPLLIDSGWTEGQLNRLFADFIREIRSLNGLVSVLYVVHARKAQT</sequence>
<proteinExistence type="predicted"/>
<accession>A0A409X4P7</accession>
<name>A0A409X4P7_PSICY</name>
<evidence type="ECO:0000259" key="5">
    <source>
        <dbReference type="Pfam" id="PF13847"/>
    </source>
</evidence>
<dbReference type="Pfam" id="PF13847">
    <property type="entry name" value="Methyltransf_31"/>
    <property type="match status" value="1"/>
</dbReference>
<keyword evidence="2" id="KW-0808">Transferase</keyword>
<evidence type="ECO:0000256" key="4">
    <source>
        <dbReference type="SAM" id="MobiDB-lite"/>
    </source>
</evidence>
<dbReference type="PANTHER" id="PTHR43591">
    <property type="entry name" value="METHYLTRANSFERASE"/>
    <property type="match status" value="1"/>
</dbReference>
<keyword evidence="7" id="KW-1185">Reference proteome</keyword>
<feature type="domain" description="Methyltransferase" evidence="5">
    <location>
        <begin position="111"/>
        <end position="224"/>
    </location>
</feature>
<dbReference type="Proteomes" id="UP000283269">
    <property type="component" value="Unassembled WGS sequence"/>
</dbReference>
<dbReference type="Gene3D" id="3.40.50.150">
    <property type="entry name" value="Vaccinia Virus protein VP39"/>
    <property type="match status" value="1"/>
</dbReference>
<dbReference type="STRING" id="93625.A0A409X4P7"/>
<dbReference type="PROSITE" id="PS01184">
    <property type="entry name" value="UBIE_2"/>
    <property type="match status" value="1"/>
</dbReference>
<dbReference type="GO" id="GO:0008168">
    <property type="term" value="F:methyltransferase activity"/>
    <property type="evidence" value="ECO:0007669"/>
    <property type="project" value="UniProtKB-KW"/>
</dbReference>
<dbReference type="InParanoid" id="A0A409X4P7"/>
<organism evidence="6 7">
    <name type="scientific">Psilocybe cyanescens</name>
    <dbReference type="NCBI Taxonomy" id="93625"/>
    <lineage>
        <taxon>Eukaryota</taxon>
        <taxon>Fungi</taxon>
        <taxon>Dikarya</taxon>
        <taxon>Basidiomycota</taxon>
        <taxon>Agaricomycotina</taxon>
        <taxon>Agaricomycetes</taxon>
        <taxon>Agaricomycetidae</taxon>
        <taxon>Agaricales</taxon>
        <taxon>Agaricineae</taxon>
        <taxon>Strophariaceae</taxon>
        <taxon>Psilocybe</taxon>
    </lineage>
</organism>
<dbReference type="InterPro" id="IPR023576">
    <property type="entry name" value="UbiE/COQ5_MeTrFase_CS"/>
</dbReference>
<evidence type="ECO:0000313" key="6">
    <source>
        <dbReference type="EMBL" id="PPQ85758.1"/>
    </source>
</evidence>
<dbReference type="EMBL" id="NHYD01002640">
    <property type="protein sequence ID" value="PPQ85758.1"/>
    <property type="molecule type" value="Genomic_DNA"/>
</dbReference>
<dbReference type="PANTHER" id="PTHR43591:SF50">
    <property type="entry name" value="METHYLTRANSFERASE DOMAIN-CONTAINING PROTEIN-RELATED"/>
    <property type="match status" value="1"/>
</dbReference>
<keyword evidence="3" id="KW-0949">S-adenosyl-L-methionine</keyword>
<gene>
    <name evidence="6" type="ORF">CVT25_003076</name>
</gene>
<dbReference type="OrthoDB" id="2013972at2759"/>
<evidence type="ECO:0000313" key="7">
    <source>
        <dbReference type="Proteomes" id="UP000283269"/>
    </source>
</evidence>
<dbReference type="InterPro" id="IPR025714">
    <property type="entry name" value="Methyltranfer_dom"/>
</dbReference>
<protein>
    <recommendedName>
        <fullName evidence="5">Methyltransferase domain-containing protein</fullName>
    </recommendedName>
</protein>